<feature type="compositionally biased region" description="Polar residues" evidence="1">
    <location>
        <begin position="283"/>
        <end position="295"/>
    </location>
</feature>
<feature type="compositionally biased region" description="Basic and acidic residues" evidence="1">
    <location>
        <begin position="162"/>
        <end position="171"/>
    </location>
</feature>
<evidence type="ECO:0000256" key="1">
    <source>
        <dbReference type="SAM" id="MobiDB-lite"/>
    </source>
</evidence>
<keyword evidence="4" id="KW-1185">Reference proteome</keyword>
<feature type="transmembrane region" description="Helical" evidence="2">
    <location>
        <begin position="539"/>
        <end position="559"/>
    </location>
</feature>
<keyword evidence="2" id="KW-0812">Transmembrane</keyword>
<keyword evidence="2" id="KW-0472">Membrane</keyword>
<name>A0A8X6YYJ9_9ARAC</name>
<dbReference type="AlphaFoldDB" id="A0A8X6YYJ9"/>
<feature type="region of interest" description="Disordered" evidence="1">
    <location>
        <begin position="162"/>
        <end position="188"/>
    </location>
</feature>
<dbReference type="EMBL" id="BMAV01023781">
    <property type="protein sequence ID" value="GFY79843.1"/>
    <property type="molecule type" value="Genomic_DNA"/>
</dbReference>
<protein>
    <submittedName>
        <fullName evidence="3">Uncharacterized protein</fullName>
    </submittedName>
</protein>
<comment type="caution">
    <text evidence="3">The sequence shown here is derived from an EMBL/GenBank/DDBJ whole genome shotgun (WGS) entry which is preliminary data.</text>
</comment>
<dbReference type="OrthoDB" id="10335477at2759"/>
<evidence type="ECO:0000256" key="2">
    <source>
        <dbReference type="SAM" id="Phobius"/>
    </source>
</evidence>
<feature type="region of interest" description="Disordered" evidence="1">
    <location>
        <begin position="277"/>
        <end position="344"/>
    </location>
</feature>
<evidence type="ECO:0000313" key="3">
    <source>
        <dbReference type="EMBL" id="GFY79843.1"/>
    </source>
</evidence>
<proteinExistence type="predicted"/>
<evidence type="ECO:0000313" key="4">
    <source>
        <dbReference type="Proteomes" id="UP000886998"/>
    </source>
</evidence>
<sequence>MHNSNTETKNKYKIEDLPKLFKERSKNISKAFSSEIIKISTIRSRSIESNIQEFSFELTATDKDTFNTRPFQIKSLIDFFKICLLQEKNFTVNIKVPKESSELYNNYYKTNSDKTVEEFISNAPPQILLQGITITLQTDIENINLGNSHRIESFLNKKLKHTEKTKGEKQSQDTLQVGETKSKNGKEQNVVDKENTQDKQIVPVTGSFGFNVTNNGKQVTRASIAVAAMHENVFWFRSFFRLPNFFNTSQLFSQQLQKFSIQSNSMPFGVIPALDQEEKEPVSATQMTEGSTRNLAPQEAERDIGQTTSHTEYFKANRKKKSKKQAQELSEEEKQSTIKQAQNDARVAMVDNQIERRGKKLDEIFVEVMNGYKNQDPETFRNVFNSIFNIVYFQDKQLHEILESGEISEVLEILEIPQPVGKSFFPKEYLQKQVYRKKEQLVSGVYIQQPPTQHKNTFHKSTNPLPIKDPSPATNEAKTLPPTNITLKSPLKTVFSSKKAYFCLFIIVASASTLCLWHFPLGKMSMLKELVPPEKRESIGLALNIGLPILIALCILNLARFIYSEYSIESIEQNKSSSRI</sequence>
<dbReference type="Proteomes" id="UP000886998">
    <property type="component" value="Unassembled WGS sequence"/>
</dbReference>
<organism evidence="3 4">
    <name type="scientific">Trichonephila inaurata madagascariensis</name>
    <dbReference type="NCBI Taxonomy" id="2747483"/>
    <lineage>
        <taxon>Eukaryota</taxon>
        <taxon>Metazoa</taxon>
        <taxon>Ecdysozoa</taxon>
        <taxon>Arthropoda</taxon>
        <taxon>Chelicerata</taxon>
        <taxon>Arachnida</taxon>
        <taxon>Araneae</taxon>
        <taxon>Araneomorphae</taxon>
        <taxon>Entelegynae</taxon>
        <taxon>Araneoidea</taxon>
        <taxon>Nephilidae</taxon>
        <taxon>Trichonephila</taxon>
        <taxon>Trichonephila inaurata</taxon>
    </lineage>
</organism>
<feature type="transmembrane region" description="Helical" evidence="2">
    <location>
        <begin position="500"/>
        <end position="519"/>
    </location>
</feature>
<gene>
    <name evidence="3" type="primary">TV42_02470</name>
    <name evidence="3" type="ORF">TNIN_54951</name>
</gene>
<keyword evidence="2" id="KW-1133">Transmembrane helix</keyword>
<accession>A0A8X6YYJ9</accession>
<reference evidence="3" key="1">
    <citation type="submission" date="2020-08" db="EMBL/GenBank/DDBJ databases">
        <title>Multicomponent nature underlies the extraordinary mechanical properties of spider dragline silk.</title>
        <authorList>
            <person name="Kono N."/>
            <person name="Nakamura H."/>
            <person name="Mori M."/>
            <person name="Yoshida Y."/>
            <person name="Ohtoshi R."/>
            <person name="Malay A.D."/>
            <person name="Moran D.A.P."/>
            <person name="Tomita M."/>
            <person name="Numata K."/>
            <person name="Arakawa K."/>
        </authorList>
    </citation>
    <scope>NUCLEOTIDE SEQUENCE</scope>
</reference>
<feature type="region of interest" description="Disordered" evidence="1">
    <location>
        <begin position="457"/>
        <end position="480"/>
    </location>
</feature>